<dbReference type="PANTHER" id="PTHR23517">
    <property type="entry name" value="RESISTANCE PROTEIN MDTM, PUTATIVE-RELATED-RELATED"/>
    <property type="match status" value="1"/>
</dbReference>
<dbReference type="EMBL" id="CP099837">
    <property type="protein sequence ID" value="USY19604.1"/>
    <property type="molecule type" value="Genomic_DNA"/>
</dbReference>
<dbReference type="InterPro" id="IPR020846">
    <property type="entry name" value="MFS_dom"/>
</dbReference>
<dbReference type="SUPFAM" id="SSF103473">
    <property type="entry name" value="MFS general substrate transporter"/>
    <property type="match status" value="1"/>
</dbReference>
<keyword evidence="10" id="KW-1185">Reference proteome</keyword>
<dbReference type="InterPro" id="IPR050171">
    <property type="entry name" value="MFS_Transporters"/>
</dbReference>
<accession>A0ABY5D5K3</accession>
<feature type="transmembrane region" description="Helical" evidence="7">
    <location>
        <begin position="51"/>
        <end position="75"/>
    </location>
</feature>
<feature type="transmembrane region" description="Helical" evidence="7">
    <location>
        <begin position="251"/>
        <end position="274"/>
    </location>
</feature>
<evidence type="ECO:0000256" key="4">
    <source>
        <dbReference type="ARBA" id="ARBA00022692"/>
    </source>
</evidence>
<dbReference type="Proteomes" id="UP001055940">
    <property type="component" value="Chromosome"/>
</dbReference>
<evidence type="ECO:0000256" key="1">
    <source>
        <dbReference type="ARBA" id="ARBA00004651"/>
    </source>
</evidence>
<dbReference type="PANTHER" id="PTHR23517:SF2">
    <property type="entry name" value="MULTIDRUG RESISTANCE PROTEIN MDTH"/>
    <property type="match status" value="1"/>
</dbReference>
<feature type="transmembrane region" description="Helical" evidence="7">
    <location>
        <begin position="143"/>
        <end position="163"/>
    </location>
</feature>
<evidence type="ECO:0000256" key="2">
    <source>
        <dbReference type="ARBA" id="ARBA00022448"/>
    </source>
</evidence>
<proteinExistence type="predicted"/>
<feature type="transmembrane region" description="Helical" evidence="7">
    <location>
        <begin position="95"/>
        <end position="122"/>
    </location>
</feature>
<evidence type="ECO:0000256" key="5">
    <source>
        <dbReference type="ARBA" id="ARBA00022989"/>
    </source>
</evidence>
<feature type="transmembrane region" description="Helical" evidence="7">
    <location>
        <begin position="169"/>
        <end position="187"/>
    </location>
</feature>
<feature type="transmembrane region" description="Helical" evidence="7">
    <location>
        <begin position="281"/>
        <end position="301"/>
    </location>
</feature>
<dbReference type="InterPro" id="IPR011701">
    <property type="entry name" value="MFS"/>
</dbReference>
<dbReference type="RefSeq" id="WP_254418800.1">
    <property type="nucleotide sequence ID" value="NZ_BAAAJB010000092.1"/>
</dbReference>
<keyword evidence="5 7" id="KW-1133">Transmembrane helix</keyword>
<dbReference type="InterPro" id="IPR036259">
    <property type="entry name" value="MFS_trans_sf"/>
</dbReference>
<dbReference type="Gene3D" id="1.20.1250.20">
    <property type="entry name" value="MFS general substrate transporter like domains"/>
    <property type="match status" value="2"/>
</dbReference>
<sequence length="399" mass="42372">MTETPVQRRSLWRFSRDERTLVLGSLLNSMAFFAALPFAALYLADRTELSAAGIGAVVGGIPMIAAFGGLLSGMVADRFGAVRLMRLGLLLNVVVYGALAFVAAPAAIVVLFLSLGLARTMVEPSMKKLLSLADTGDGRIFRIRYITLCMGAVVGPAVGGVLYHASPEAFFLAPAGFFALYLAVVLVRGGELSRLETVSTTTASVPWTSALRDPLLMAAIGAGTVVFLVMAQMDTSIPLYMKGTYGDSTEYLFASLLVVNAALALLVQPSVIWLSERLARGPLVLLGCVSFSVAFVCVWLGTTDVVLLYVAIVFWTLGEAILLPLPDIAVHSLATDDRKGAYFGLSELRYLGFFIGPVMGGALLDLSAAAYFVTMAAVVFLCVPLLLRLTKPDLPVGNN</sequence>
<feature type="transmembrane region" description="Helical" evidence="7">
    <location>
        <begin position="369"/>
        <end position="387"/>
    </location>
</feature>
<feature type="domain" description="Major facilitator superfamily (MFS) profile" evidence="8">
    <location>
        <begin position="17"/>
        <end position="394"/>
    </location>
</feature>
<evidence type="ECO:0000256" key="7">
    <source>
        <dbReference type="SAM" id="Phobius"/>
    </source>
</evidence>
<reference evidence="9" key="1">
    <citation type="submission" date="2022-06" db="EMBL/GenBank/DDBJ databases">
        <authorList>
            <person name="Ping M."/>
        </authorList>
    </citation>
    <scope>NUCLEOTIDE SEQUENCE</scope>
    <source>
        <strain evidence="9">JCM11759T</strain>
    </source>
</reference>
<feature type="transmembrane region" description="Helical" evidence="7">
    <location>
        <begin position="307"/>
        <end position="330"/>
    </location>
</feature>
<evidence type="ECO:0000259" key="8">
    <source>
        <dbReference type="PROSITE" id="PS50850"/>
    </source>
</evidence>
<gene>
    <name evidence="9" type="ORF">NE857_30940</name>
</gene>
<organism evidence="9 10">
    <name type="scientific">Nocardiopsis exhalans</name>
    <dbReference type="NCBI Taxonomy" id="163604"/>
    <lineage>
        <taxon>Bacteria</taxon>
        <taxon>Bacillati</taxon>
        <taxon>Actinomycetota</taxon>
        <taxon>Actinomycetes</taxon>
        <taxon>Streptosporangiales</taxon>
        <taxon>Nocardiopsidaceae</taxon>
        <taxon>Nocardiopsis</taxon>
    </lineage>
</organism>
<comment type="subcellular location">
    <subcellularLocation>
        <location evidence="1">Cell membrane</location>
        <topology evidence="1">Multi-pass membrane protein</topology>
    </subcellularLocation>
</comment>
<keyword evidence="6 7" id="KW-0472">Membrane</keyword>
<feature type="transmembrane region" description="Helical" evidence="7">
    <location>
        <begin position="20"/>
        <end position="44"/>
    </location>
</feature>
<feature type="transmembrane region" description="Helical" evidence="7">
    <location>
        <begin position="214"/>
        <end position="231"/>
    </location>
</feature>
<evidence type="ECO:0000256" key="3">
    <source>
        <dbReference type="ARBA" id="ARBA00022475"/>
    </source>
</evidence>
<dbReference type="PROSITE" id="PS50850">
    <property type="entry name" value="MFS"/>
    <property type="match status" value="1"/>
</dbReference>
<keyword evidence="4 7" id="KW-0812">Transmembrane</keyword>
<evidence type="ECO:0000313" key="10">
    <source>
        <dbReference type="Proteomes" id="UP001055940"/>
    </source>
</evidence>
<keyword evidence="2" id="KW-0813">Transport</keyword>
<protein>
    <submittedName>
        <fullName evidence="9">MFS transporter</fullName>
    </submittedName>
</protein>
<evidence type="ECO:0000256" key="6">
    <source>
        <dbReference type="ARBA" id="ARBA00023136"/>
    </source>
</evidence>
<name>A0ABY5D5K3_9ACTN</name>
<dbReference type="Pfam" id="PF07690">
    <property type="entry name" value="MFS_1"/>
    <property type="match status" value="1"/>
</dbReference>
<keyword evidence="3" id="KW-1003">Cell membrane</keyword>
<evidence type="ECO:0000313" key="9">
    <source>
        <dbReference type="EMBL" id="USY19604.1"/>
    </source>
</evidence>